<name>A0A6C0FAY6_9ZZZZ</name>
<dbReference type="AlphaFoldDB" id="A0A6C0FAY6"/>
<protein>
    <submittedName>
        <fullName evidence="1">Uncharacterized protein</fullName>
    </submittedName>
</protein>
<dbReference type="InterPro" id="IPR043918">
    <property type="entry name" value="DUF5760"/>
</dbReference>
<sequence>MENFKSNVVLYSTYDEETKELNERLRNIREKKQGLHTVLVTYMIDNNIDCCNLPNGSRLVLKTQVQISPINKEHIQGTLTDFFKTPLPKDTVKMAEETTNAILNNRESSEKHVLKMVKKK</sequence>
<reference evidence="1" key="1">
    <citation type="journal article" date="2020" name="Nature">
        <title>Giant virus diversity and host interactions through global metagenomics.</title>
        <authorList>
            <person name="Schulz F."/>
            <person name="Roux S."/>
            <person name="Paez-Espino D."/>
            <person name="Jungbluth S."/>
            <person name="Walsh D.A."/>
            <person name="Denef V.J."/>
            <person name="McMahon K.D."/>
            <person name="Konstantinidis K.T."/>
            <person name="Eloe-Fadrosh E.A."/>
            <person name="Kyrpides N.C."/>
            <person name="Woyke T."/>
        </authorList>
    </citation>
    <scope>NUCLEOTIDE SEQUENCE</scope>
    <source>
        <strain evidence="1">GVMAG-S-ERX555967-131</strain>
    </source>
</reference>
<dbReference type="EMBL" id="MN738789">
    <property type="protein sequence ID" value="QHT37040.1"/>
    <property type="molecule type" value="Genomic_DNA"/>
</dbReference>
<accession>A0A6C0FAY6</accession>
<proteinExistence type="predicted"/>
<organism evidence="1">
    <name type="scientific">viral metagenome</name>
    <dbReference type="NCBI Taxonomy" id="1070528"/>
    <lineage>
        <taxon>unclassified sequences</taxon>
        <taxon>metagenomes</taxon>
        <taxon>organismal metagenomes</taxon>
    </lineage>
</organism>
<dbReference type="Pfam" id="PF19064">
    <property type="entry name" value="DUF5760"/>
    <property type="match status" value="1"/>
</dbReference>
<evidence type="ECO:0000313" key="1">
    <source>
        <dbReference type="EMBL" id="QHT37040.1"/>
    </source>
</evidence>